<comment type="pathway">
    <text evidence="2">Cofactor metabolism; pyridoxal 5'-phosphate salvage; pyridoxal 5'-phosphate from pyridoxamine 5'-phosphate: step 1/1.</text>
</comment>
<dbReference type="InterPro" id="IPR024624">
    <property type="entry name" value="Pyridox_Oxase_Alr4036_FMN-bd"/>
</dbReference>
<evidence type="ECO:0000256" key="7">
    <source>
        <dbReference type="ARBA" id="ARBA00023002"/>
    </source>
</evidence>
<keyword evidence="5" id="KW-0285">Flavoprotein</keyword>
<evidence type="ECO:0000256" key="1">
    <source>
        <dbReference type="ARBA" id="ARBA00001917"/>
    </source>
</evidence>
<evidence type="ECO:0000256" key="3">
    <source>
        <dbReference type="ARBA" id="ARBA00005037"/>
    </source>
</evidence>
<dbReference type="GO" id="GO:0004733">
    <property type="term" value="F:pyridoxamine phosphate oxidase activity"/>
    <property type="evidence" value="ECO:0007669"/>
    <property type="project" value="UniProtKB-EC"/>
</dbReference>
<dbReference type="OMA" id="SEICWYF"/>
<keyword evidence="6" id="KW-0288">FMN</keyword>
<organism evidence="9 10">
    <name type="scientific">Ceratopteris richardii</name>
    <name type="common">Triangle waterfern</name>
    <dbReference type="NCBI Taxonomy" id="49495"/>
    <lineage>
        <taxon>Eukaryota</taxon>
        <taxon>Viridiplantae</taxon>
        <taxon>Streptophyta</taxon>
        <taxon>Embryophyta</taxon>
        <taxon>Tracheophyta</taxon>
        <taxon>Polypodiopsida</taxon>
        <taxon>Polypodiidae</taxon>
        <taxon>Polypodiales</taxon>
        <taxon>Pteridineae</taxon>
        <taxon>Pteridaceae</taxon>
        <taxon>Parkerioideae</taxon>
        <taxon>Ceratopteris</taxon>
    </lineage>
</organism>
<dbReference type="Pfam" id="PF12766">
    <property type="entry name" value="Pyridox_oxase_2"/>
    <property type="match status" value="1"/>
</dbReference>
<dbReference type="GO" id="GO:0008615">
    <property type="term" value="P:pyridoxine biosynthetic process"/>
    <property type="evidence" value="ECO:0007669"/>
    <property type="project" value="InterPro"/>
</dbReference>
<dbReference type="Proteomes" id="UP000825935">
    <property type="component" value="Chromosome 3"/>
</dbReference>
<protein>
    <recommendedName>
        <fullName evidence="4">pyridoxal 5'-phosphate synthase</fullName>
        <ecNumber evidence="4">1.4.3.5</ecNumber>
    </recommendedName>
</protein>
<gene>
    <name evidence="9" type="ORF">KP509_03G059700</name>
</gene>
<dbReference type="GO" id="GO:0010181">
    <property type="term" value="F:FMN binding"/>
    <property type="evidence" value="ECO:0007669"/>
    <property type="project" value="InterPro"/>
</dbReference>
<keyword evidence="7" id="KW-0560">Oxidoreductase</keyword>
<evidence type="ECO:0000259" key="8">
    <source>
        <dbReference type="Pfam" id="PF12766"/>
    </source>
</evidence>
<comment type="caution">
    <text evidence="9">The sequence shown here is derived from an EMBL/GenBank/DDBJ whole genome shotgun (WGS) entry which is preliminary data.</text>
</comment>
<sequence length="193" mass="22221">MERVTHWRHLLANSLVANAHVKHSSYFQLATVRKDGGPANRTVVFRGFVDETNTLQFTTDGRSNKIEEIHNNPRGEICWYFTETWEQFRIHGRLDIISSSEAEMSRKSLRDKAWFGLSVRSRLQFLGPAPRLPTLANSPEESKVNPSEGPADAFCLVLLHPREVDYLHLKKNQRIIYSCTSDDENWSQLEVNP</sequence>
<comment type="pathway">
    <text evidence="3">Cofactor metabolism; pyridoxal 5'-phosphate salvage; pyridoxal 5'-phosphate from pyridoxine 5'-phosphate: step 1/1.</text>
</comment>
<evidence type="ECO:0000256" key="4">
    <source>
        <dbReference type="ARBA" id="ARBA00012801"/>
    </source>
</evidence>
<evidence type="ECO:0000313" key="10">
    <source>
        <dbReference type="Proteomes" id="UP000825935"/>
    </source>
</evidence>
<dbReference type="PANTHER" id="PTHR10851:SF3">
    <property type="entry name" value="PYRIDOXINE_PYRIDOXAMINE 5'-PHOSPHATE OXIDASE 2"/>
    <property type="match status" value="1"/>
</dbReference>
<comment type="cofactor">
    <cofactor evidence="1">
        <name>FMN</name>
        <dbReference type="ChEBI" id="CHEBI:58210"/>
    </cofactor>
</comment>
<feature type="domain" description="Pyridoxamine 5'-phosphate oxidase Alr4036 family FMN-binding" evidence="8">
    <location>
        <begin position="6"/>
        <end position="97"/>
    </location>
</feature>
<dbReference type="SUPFAM" id="SSF50475">
    <property type="entry name" value="FMN-binding split barrel"/>
    <property type="match status" value="1"/>
</dbReference>
<keyword evidence="10" id="KW-1185">Reference proteome</keyword>
<name>A0A8T2V3U6_CERRI</name>
<dbReference type="EMBL" id="CM035408">
    <property type="protein sequence ID" value="KAH7441870.1"/>
    <property type="molecule type" value="Genomic_DNA"/>
</dbReference>
<proteinExistence type="predicted"/>
<dbReference type="PANTHER" id="PTHR10851">
    <property type="entry name" value="PYRIDOXINE-5-PHOSPHATE OXIDASE"/>
    <property type="match status" value="1"/>
</dbReference>
<dbReference type="OrthoDB" id="434253at2759"/>
<reference evidence="9" key="1">
    <citation type="submission" date="2021-08" db="EMBL/GenBank/DDBJ databases">
        <title>WGS assembly of Ceratopteris richardii.</title>
        <authorList>
            <person name="Marchant D.B."/>
            <person name="Chen G."/>
            <person name="Jenkins J."/>
            <person name="Shu S."/>
            <person name="Leebens-Mack J."/>
            <person name="Grimwood J."/>
            <person name="Schmutz J."/>
            <person name="Soltis P."/>
            <person name="Soltis D."/>
            <person name="Chen Z.-H."/>
        </authorList>
    </citation>
    <scope>NUCLEOTIDE SEQUENCE</scope>
    <source>
        <strain evidence="9">Whitten #5841</strain>
        <tissue evidence="9">Leaf</tissue>
    </source>
</reference>
<evidence type="ECO:0000256" key="2">
    <source>
        <dbReference type="ARBA" id="ARBA00004738"/>
    </source>
</evidence>
<evidence type="ECO:0000256" key="5">
    <source>
        <dbReference type="ARBA" id="ARBA00022630"/>
    </source>
</evidence>
<dbReference type="InterPro" id="IPR000659">
    <property type="entry name" value="Pyridox_Oxase"/>
</dbReference>
<accession>A0A8T2V3U6</accession>
<dbReference type="EC" id="1.4.3.5" evidence="4"/>
<dbReference type="AlphaFoldDB" id="A0A8T2V3U6"/>
<dbReference type="InterPro" id="IPR012349">
    <property type="entry name" value="Split_barrel_FMN-bd"/>
</dbReference>
<dbReference type="Gene3D" id="2.30.110.10">
    <property type="entry name" value="Electron Transport, Fmn-binding Protein, Chain A"/>
    <property type="match status" value="1"/>
</dbReference>
<evidence type="ECO:0000256" key="6">
    <source>
        <dbReference type="ARBA" id="ARBA00022643"/>
    </source>
</evidence>
<evidence type="ECO:0000313" key="9">
    <source>
        <dbReference type="EMBL" id="KAH7441870.1"/>
    </source>
</evidence>